<accession>A0A2V3ILW7</accession>
<evidence type="ECO:0000256" key="3">
    <source>
        <dbReference type="ARBA" id="ARBA00022824"/>
    </source>
</evidence>
<keyword evidence="2 5" id="KW-0808">Transferase</keyword>
<dbReference type="GO" id="GO:0005789">
    <property type="term" value="C:endoplasmic reticulum membrane"/>
    <property type="evidence" value="ECO:0007669"/>
    <property type="project" value="UniProtKB-SubCell"/>
</dbReference>
<dbReference type="EMBL" id="NBIV01000138">
    <property type="protein sequence ID" value="PXF43076.1"/>
    <property type="molecule type" value="Genomic_DNA"/>
</dbReference>
<keyword evidence="5" id="KW-0328">Glycosyltransferase</keyword>
<dbReference type="InterPro" id="IPR038013">
    <property type="entry name" value="ALG11"/>
</dbReference>
<organism evidence="5 6">
    <name type="scientific">Gracilariopsis chorda</name>
    <dbReference type="NCBI Taxonomy" id="448386"/>
    <lineage>
        <taxon>Eukaryota</taxon>
        <taxon>Rhodophyta</taxon>
        <taxon>Florideophyceae</taxon>
        <taxon>Rhodymeniophycidae</taxon>
        <taxon>Gracilariales</taxon>
        <taxon>Gracilariaceae</taxon>
        <taxon>Gracilariopsis</taxon>
    </lineage>
</organism>
<keyword evidence="6" id="KW-1185">Reference proteome</keyword>
<evidence type="ECO:0000256" key="1">
    <source>
        <dbReference type="ARBA" id="ARBA00004586"/>
    </source>
</evidence>
<dbReference type="OrthoDB" id="2276068at2759"/>
<evidence type="ECO:0000259" key="4">
    <source>
        <dbReference type="Pfam" id="PF15924"/>
    </source>
</evidence>
<proteinExistence type="predicted"/>
<dbReference type="AlphaFoldDB" id="A0A2V3ILW7"/>
<reference evidence="5 6" key="1">
    <citation type="journal article" date="2018" name="Mol. Biol. Evol.">
        <title>Analysis of the draft genome of the red seaweed Gracilariopsis chorda provides insights into genome size evolution in Rhodophyta.</title>
        <authorList>
            <person name="Lee J."/>
            <person name="Yang E.C."/>
            <person name="Graf L."/>
            <person name="Yang J.H."/>
            <person name="Qiu H."/>
            <person name="Zel Zion U."/>
            <person name="Chan C.X."/>
            <person name="Stephens T.G."/>
            <person name="Weber A.P.M."/>
            <person name="Boo G.H."/>
            <person name="Boo S.M."/>
            <person name="Kim K.M."/>
            <person name="Shin Y."/>
            <person name="Jung M."/>
            <person name="Lee S.J."/>
            <person name="Yim H.S."/>
            <person name="Lee J.H."/>
            <person name="Bhattacharya D."/>
            <person name="Yoon H.S."/>
        </authorList>
    </citation>
    <scope>NUCLEOTIDE SEQUENCE [LARGE SCALE GENOMIC DNA]</scope>
    <source>
        <strain evidence="5 6">SKKU-2015</strain>
        <tissue evidence="5">Whole body</tissue>
    </source>
</reference>
<dbReference type="GO" id="GO:0006487">
    <property type="term" value="P:protein N-linked glycosylation"/>
    <property type="evidence" value="ECO:0007669"/>
    <property type="project" value="TreeGrafter"/>
</dbReference>
<feature type="domain" description="ALG11 mannosyltransferase N-terminal" evidence="4">
    <location>
        <begin position="5"/>
        <end position="85"/>
    </location>
</feature>
<evidence type="ECO:0000256" key="2">
    <source>
        <dbReference type="ARBA" id="ARBA00022679"/>
    </source>
</evidence>
<dbReference type="InterPro" id="IPR031814">
    <property type="entry name" value="ALG11_N"/>
</dbReference>
<evidence type="ECO:0000313" key="6">
    <source>
        <dbReference type="Proteomes" id="UP000247409"/>
    </source>
</evidence>
<comment type="caution">
    <text evidence="5">The sequence shown here is derived from an EMBL/GenBank/DDBJ whole genome shotgun (WGS) entry which is preliminary data.</text>
</comment>
<dbReference type="Pfam" id="PF15924">
    <property type="entry name" value="ALG11_N"/>
    <property type="match status" value="1"/>
</dbReference>
<keyword evidence="3" id="KW-0256">Endoplasmic reticulum</keyword>
<sequence length="86" mass="9664">MIVPKLPGAETMAYVYYPTISTDMLSMVRSRKKQFNNDASIASSRVKTVVKVGYYKLFAMLYGMPAQFVDLKVANSSWTTSDLRAL</sequence>
<dbReference type="GO" id="GO:0004377">
    <property type="term" value="F:GDP-Man:Man(3)GlcNAc(2)-PP-Dol alpha-1,2-mannosyltransferase activity"/>
    <property type="evidence" value="ECO:0007669"/>
    <property type="project" value="InterPro"/>
</dbReference>
<gene>
    <name evidence="5" type="ORF">BWQ96_07162</name>
</gene>
<evidence type="ECO:0000313" key="5">
    <source>
        <dbReference type="EMBL" id="PXF43076.1"/>
    </source>
</evidence>
<comment type="subcellular location">
    <subcellularLocation>
        <location evidence="1">Endoplasmic reticulum membrane</location>
    </subcellularLocation>
</comment>
<dbReference type="PANTHER" id="PTHR45919:SF1">
    <property type="entry name" value="GDP-MAN:MAN(3)GLCNAC(2)-PP-DOL ALPHA-1,2-MANNOSYLTRANSFERASE"/>
    <property type="match status" value="1"/>
</dbReference>
<protein>
    <submittedName>
        <fullName evidence="5">GDP-Man:Man(3)GlcNAc(2)-PP-Dol alpha-1,2-mannosyltransferase</fullName>
    </submittedName>
</protein>
<dbReference type="STRING" id="448386.A0A2V3ILW7"/>
<dbReference type="PANTHER" id="PTHR45919">
    <property type="entry name" value="GDP-MAN:MAN(3)GLCNAC(2)-PP-DOL ALPHA-1,2-MANNOSYLTRANSFERASE"/>
    <property type="match status" value="1"/>
</dbReference>
<dbReference type="Proteomes" id="UP000247409">
    <property type="component" value="Unassembled WGS sequence"/>
</dbReference>
<name>A0A2V3ILW7_9FLOR</name>